<dbReference type="Gene3D" id="1.20.1050.10">
    <property type="match status" value="1"/>
</dbReference>
<dbReference type="RefSeq" id="WP_070103196.1">
    <property type="nucleotide sequence ID" value="NZ_CAXSRP010000002.1"/>
</dbReference>
<dbReference type="SUPFAM" id="SSF47616">
    <property type="entry name" value="GST C-terminal domain-like"/>
    <property type="match status" value="1"/>
</dbReference>
<dbReference type="PANTHER" id="PTHR32419:SF6">
    <property type="entry name" value="GLUTATHIONE S-TRANSFERASE OMEGA-LIKE 1-RELATED"/>
    <property type="match status" value="1"/>
</dbReference>
<dbReference type="Pfam" id="PF13410">
    <property type="entry name" value="GST_C_2"/>
    <property type="match status" value="1"/>
</dbReference>
<accession>A0A174CZ84</accession>
<dbReference type="GO" id="GO:0005737">
    <property type="term" value="C:cytoplasm"/>
    <property type="evidence" value="ECO:0007669"/>
    <property type="project" value="TreeGrafter"/>
</dbReference>
<organism evidence="2 3">
    <name type="scientific">Fusicatenibacter saccharivorans</name>
    <dbReference type="NCBI Taxonomy" id="1150298"/>
    <lineage>
        <taxon>Bacteria</taxon>
        <taxon>Bacillati</taxon>
        <taxon>Bacillota</taxon>
        <taxon>Clostridia</taxon>
        <taxon>Lachnospirales</taxon>
        <taxon>Lachnospiraceae</taxon>
        <taxon>Fusicatenibacter</taxon>
    </lineage>
</organism>
<reference evidence="2 3" key="1">
    <citation type="submission" date="2015-09" db="EMBL/GenBank/DDBJ databases">
        <authorList>
            <consortium name="Pathogen Informatics"/>
        </authorList>
    </citation>
    <scope>NUCLEOTIDE SEQUENCE [LARGE SCALE GENOMIC DNA]</scope>
    <source>
        <strain evidence="2 3">2789STDY5608849</strain>
    </source>
</reference>
<dbReference type="GO" id="GO:0004364">
    <property type="term" value="F:glutathione transferase activity"/>
    <property type="evidence" value="ECO:0007669"/>
    <property type="project" value="InterPro"/>
</dbReference>
<dbReference type="Proteomes" id="UP000095706">
    <property type="component" value="Unassembled WGS sequence"/>
</dbReference>
<evidence type="ECO:0000313" key="3">
    <source>
        <dbReference type="Proteomes" id="UP000095706"/>
    </source>
</evidence>
<proteinExistence type="predicted"/>
<dbReference type="PANTHER" id="PTHR32419">
    <property type="entry name" value="GLUTATHIONYL-HYDROQUINONE REDUCTASE"/>
    <property type="match status" value="1"/>
</dbReference>
<evidence type="ECO:0000259" key="1">
    <source>
        <dbReference type="PROSITE" id="PS50405"/>
    </source>
</evidence>
<name>A0A174CZ84_9FIRM</name>
<dbReference type="InterPro" id="IPR016639">
    <property type="entry name" value="GST_Omega/GSH"/>
</dbReference>
<protein>
    <recommendedName>
        <fullName evidence="1">GST C-terminal domain-containing protein</fullName>
    </recommendedName>
</protein>
<dbReference type="InterPro" id="IPR010987">
    <property type="entry name" value="Glutathione-S-Trfase_C-like"/>
</dbReference>
<dbReference type="Gene3D" id="3.40.30.10">
    <property type="entry name" value="Glutaredoxin"/>
    <property type="match status" value="1"/>
</dbReference>
<evidence type="ECO:0000313" key="2">
    <source>
        <dbReference type="EMBL" id="CUO16906.1"/>
    </source>
</evidence>
<sequence>MSGCGCSFTPVENKETEEIKYTDALAEQFAAEVGVDPRPNETLVEIDERGAFIRQPNAFIQPFGDKEGDLKAEANRFGIYWATGCNWSNRPIIVRELLGLQDVISETRVSPSGETNRYGHAFGQYPDFKDPATGAYFLSEFYKRANPDFQGRATTPTLVDVKEKKAVNNDYHRLTNYLEVQFRPFQPKDAPDLYPKKFRKEIDEFNDWLFPHVNNGHYRMAFCQSPEAYDEAYEDFYESLDKLDKRLETNRFLFGDYITDSDVRAYVTLIRWDVSYFHNVGPVKKPIRDYKNIWGYLKELYAIPAFRHGSDPQVLALSRPGKKLGEVLFRGYNERILAKVDFEKLMADDGSRRTLSKTPDEVFLHHPEGETYEDYAGEISKTIWNSPKWEDRNPKNGVLSVDASINPLKGLL</sequence>
<dbReference type="AlphaFoldDB" id="A0A174CZ84"/>
<dbReference type="PROSITE" id="PS50405">
    <property type="entry name" value="GST_CTER"/>
    <property type="match status" value="1"/>
</dbReference>
<dbReference type="EMBL" id="CYYV01000006">
    <property type="protein sequence ID" value="CUO16906.1"/>
    <property type="molecule type" value="Genomic_DNA"/>
</dbReference>
<gene>
    <name evidence="2" type="ORF">ERS852406_01408</name>
</gene>
<dbReference type="InterPro" id="IPR036282">
    <property type="entry name" value="Glutathione-S-Trfase_C_sf"/>
</dbReference>
<feature type="domain" description="GST C-terminal" evidence="1">
    <location>
        <begin position="195"/>
        <end position="324"/>
    </location>
</feature>